<sequence>MLGRVPPGYLEGMSLDRPVSPNPYDLLPAVPSFTVTSADVTEGQPLKDDQVADAGNTSPQLSWEGAPEGTKSFTVTCFDPDAPTPSGFWHWVLVDLPADVTSLDTGAGAEGASLPGNAFMCRNDGGGHGFMGAAPPQGDQVHRYFFVVHAVKEETLGVDADASPAVVSFNLAFKTAGRAIVHGTYQH</sequence>
<comment type="caution">
    <text evidence="3">The sequence shown here is derived from an EMBL/GenBank/DDBJ whole genome shotgun (WGS) entry which is preliminary data.</text>
</comment>
<gene>
    <name evidence="3" type="ORF">GCM10023226_32000</name>
</gene>
<evidence type="ECO:0000256" key="2">
    <source>
        <dbReference type="SAM" id="MobiDB-lite"/>
    </source>
</evidence>
<dbReference type="Proteomes" id="UP001500621">
    <property type="component" value="Unassembled WGS sequence"/>
</dbReference>
<proteinExistence type="inferred from homology"/>
<dbReference type="InterPro" id="IPR005247">
    <property type="entry name" value="YbhB_YbcL/LppC-like"/>
</dbReference>
<evidence type="ECO:0000313" key="3">
    <source>
        <dbReference type="EMBL" id="GAA4691687.1"/>
    </source>
</evidence>
<reference evidence="4" key="1">
    <citation type="journal article" date="2019" name="Int. J. Syst. Evol. Microbiol.">
        <title>The Global Catalogue of Microorganisms (GCM) 10K type strain sequencing project: providing services to taxonomists for standard genome sequencing and annotation.</title>
        <authorList>
            <consortium name="The Broad Institute Genomics Platform"/>
            <consortium name="The Broad Institute Genome Sequencing Center for Infectious Disease"/>
            <person name="Wu L."/>
            <person name="Ma J."/>
        </authorList>
    </citation>
    <scope>NUCLEOTIDE SEQUENCE [LARGE SCALE GENOMIC DNA]</scope>
    <source>
        <strain evidence="4">JCM 18127</strain>
    </source>
</reference>
<evidence type="ECO:0000256" key="1">
    <source>
        <dbReference type="ARBA" id="ARBA00007120"/>
    </source>
</evidence>
<evidence type="ECO:0000313" key="4">
    <source>
        <dbReference type="Proteomes" id="UP001500621"/>
    </source>
</evidence>
<dbReference type="CDD" id="cd00865">
    <property type="entry name" value="PEBP_bact_arch"/>
    <property type="match status" value="1"/>
</dbReference>
<feature type="region of interest" description="Disordered" evidence="2">
    <location>
        <begin position="44"/>
        <end position="67"/>
    </location>
</feature>
<dbReference type="EMBL" id="BAABIM010000003">
    <property type="protein sequence ID" value="GAA4691687.1"/>
    <property type="molecule type" value="Genomic_DNA"/>
</dbReference>
<dbReference type="PANTHER" id="PTHR30289:SF1">
    <property type="entry name" value="PEBP (PHOSPHATIDYLETHANOLAMINE-BINDING PROTEIN) FAMILY PROTEIN"/>
    <property type="match status" value="1"/>
</dbReference>
<dbReference type="Gene3D" id="3.90.280.10">
    <property type="entry name" value="PEBP-like"/>
    <property type="match status" value="1"/>
</dbReference>
<comment type="similarity">
    <text evidence="1">Belongs to the UPF0098 family.</text>
</comment>
<dbReference type="SUPFAM" id="SSF49777">
    <property type="entry name" value="PEBP-like"/>
    <property type="match status" value="1"/>
</dbReference>
<dbReference type="PANTHER" id="PTHR30289">
    <property type="entry name" value="UNCHARACTERIZED PROTEIN YBCL-RELATED"/>
    <property type="match status" value="1"/>
</dbReference>
<dbReference type="InterPro" id="IPR036610">
    <property type="entry name" value="PEBP-like_sf"/>
</dbReference>
<dbReference type="GO" id="GO:0004860">
    <property type="term" value="F:protein kinase inhibitor activity"/>
    <property type="evidence" value="ECO:0007669"/>
    <property type="project" value="UniProtKB-KW"/>
</dbReference>
<keyword evidence="4" id="KW-1185">Reference proteome</keyword>
<protein>
    <submittedName>
        <fullName evidence="3">YbhB/YbcL family Raf kinase inhibitor-like protein</fullName>
    </submittedName>
</protein>
<dbReference type="Pfam" id="PF01161">
    <property type="entry name" value="PBP"/>
    <property type="match status" value="1"/>
</dbReference>
<keyword evidence="3" id="KW-0649">Protein kinase inhibitor</keyword>
<name>A0ABP8WL61_9ACTN</name>
<dbReference type="InterPro" id="IPR008914">
    <property type="entry name" value="PEBP"/>
</dbReference>
<organism evidence="3 4">
    <name type="scientific">Nocardioides nanhaiensis</name>
    <dbReference type="NCBI Taxonomy" id="1476871"/>
    <lineage>
        <taxon>Bacteria</taxon>
        <taxon>Bacillati</taxon>
        <taxon>Actinomycetota</taxon>
        <taxon>Actinomycetes</taxon>
        <taxon>Propionibacteriales</taxon>
        <taxon>Nocardioidaceae</taxon>
        <taxon>Nocardioides</taxon>
    </lineage>
</organism>
<accession>A0ABP8WL61</accession>
<dbReference type="NCBIfam" id="TIGR00481">
    <property type="entry name" value="YbhB/YbcL family Raf kinase inhibitor-like protein"/>
    <property type="match status" value="1"/>
</dbReference>